<evidence type="ECO:0000256" key="7">
    <source>
        <dbReference type="ARBA" id="ARBA00024603"/>
    </source>
</evidence>
<dbReference type="AlphaFoldDB" id="A0A836KRG0"/>
<evidence type="ECO:0000313" key="11">
    <source>
        <dbReference type="EMBL" id="KAG5475493.1"/>
    </source>
</evidence>
<reference evidence="13" key="1">
    <citation type="journal article" date="2021" name="Microbiol. Resour. Announc.">
        <title>LGAAP: Leishmaniinae Genome Assembly and Annotation Pipeline.</title>
        <authorList>
            <person name="Almutairi H."/>
            <person name="Urbaniak M.D."/>
            <person name="Bates M.D."/>
            <person name="Jariyapan N."/>
            <person name="Kwakye-Nuako G."/>
            <person name="Thomaz-Soccol V."/>
            <person name="Al-Salem W.S."/>
            <person name="Dillon R.J."/>
            <person name="Bates P.A."/>
            <person name="Gatherer D."/>
        </authorList>
    </citation>
    <scope>NUCLEOTIDE SEQUENCE [LARGE SCALE GENOMIC DNA]</scope>
</reference>
<evidence type="ECO:0000256" key="2">
    <source>
        <dbReference type="ARBA" id="ARBA00022670"/>
    </source>
</evidence>
<dbReference type="Gene3D" id="1.10.1370.40">
    <property type="match status" value="1"/>
</dbReference>
<keyword evidence="5 9" id="KW-0862">Zinc</keyword>
<evidence type="ECO:0000256" key="3">
    <source>
        <dbReference type="ARBA" id="ARBA00022723"/>
    </source>
</evidence>
<dbReference type="InterPro" id="IPR045090">
    <property type="entry name" value="Pept_M3A_M3B"/>
</dbReference>
<dbReference type="CDD" id="cd06456">
    <property type="entry name" value="M3A_DCP"/>
    <property type="match status" value="1"/>
</dbReference>
<evidence type="ECO:0000256" key="1">
    <source>
        <dbReference type="ARBA" id="ARBA00006040"/>
    </source>
</evidence>
<dbReference type="InterPro" id="IPR024079">
    <property type="entry name" value="MetalloPept_cat_dom_sf"/>
</dbReference>
<keyword evidence="3 9" id="KW-0479">Metal-binding</keyword>
<accession>A0A836KRG0</accession>
<keyword evidence="2 9" id="KW-0645">Protease</keyword>
<organism evidence="11 13">
    <name type="scientific">Leishmania martiniquensis</name>
    <dbReference type="NCBI Taxonomy" id="1580590"/>
    <lineage>
        <taxon>Eukaryota</taxon>
        <taxon>Discoba</taxon>
        <taxon>Euglenozoa</taxon>
        <taxon>Kinetoplastea</taxon>
        <taxon>Metakinetoplastina</taxon>
        <taxon>Trypanosomatida</taxon>
        <taxon>Trypanosomatidae</taxon>
        <taxon>Leishmaniinae</taxon>
        <taxon>Leishmania</taxon>
    </lineage>
</organism>
<dbReference type="Gene3D" id="1.10.1370.10">
    <property type="entry name" value="Neurolysin, domain 3"/>
    <property type="match status" value="1"/>
</dbReference>
<gene>
    <name evidence="11" type="ORF">LSCM1_03613</name>
    <name evidence="12" type="ORF">LSCM1_08291</name>
</gene>
<dbReference type="KEGG" id="lmat:92513660"/>
<dbReference type="GO" id="GO:0004222">
    <property type="term" value="F:metalloendopeptidase activity"/>
    <property type="evidence" value="ECO:0007669"/>
    <property type="project" value="UniProtKB-EC"/>
</dbReference>
<comment type="caution">
    <text evidence="11">The sequence shown here is derived from an EMBL/GenBank/DDBJ whole genome shotgun (WGS) entry which is preliminary data.</text>
</comment>
<keyword evidence="6 9" id="KW-0482">Metalloprotease</keyword>
<dbReference type="GO" id="GO:0006508">
    <property type="term" value="P:proteolysis"/>
    <property type="evidence" value="ECO:0007669"/>
    <property type="project" value="UniProtKB-KW"/>
</dbReference>
<dbReference type="SUPFAM" id="SSF55486">
    <property type="entry name" value="Metalloproteases ('zincins'), catalytic domain"/>
    <property type="match status" value="1"/>
</dbReference>
<sequence>MSANPLLQQSSLHYQYPPFDKIKAEHYAPAFEQGMREQMAEIEAIKANPDAPTFENTIVALEKSGALLTRAQLIFRNLCSAHTSPEMQALEQAYAPAFSAHKDRIYLDGVLYSRLKAVYDERSSLTGEDLRLVEHYEREFRKAGAGLGDADKERLKQLNERLATLEIDFAKKVMDTRKTASLIVTDAAELEGLSEDEISTAKEEAVNLGHPGSYALVIVNTTQQPLLASLSNRETRRRLFEASEQRAGRGDENDTSAIVTEIAQLRLKKAKLLGKKSFAEWQLQYQMADPASAEALLRDMGKAAAFKAQKEAADIRQMIREKGGNCELAPWDWRYYAEQARKRHYNLDESETKPYFELHNVLERGVFYTAEKLYGVAMQRRTDLPVYHPDVMTFEMFDSTGESLAIFCLDPYARVSKRGGAWMTFYVRQASLLGQKPVVYNVLNIVKPAEGRPTLLTRENVTTLFHEFGHGLHGMLSNLKYSTLSGTSVARDFLEFPSQINEHWAMHDAVLKNYALHYETKEPIPQTLVDRMKAAETYGAGFHTIEVVKAAYLDLYWHQVTEEAAVLPPSQMEEAAMRAFGVGLAEVPPRYHSEYFMHVFAGGYASNYYVYQWARVLDCDGFEWFLENGGLTRANGDHLRACVLSVGNSVDANVAYEKFAGRKANMKAFLRLNGLLDEQLP</sequence>
<dbReference type="OrthoDB" id="270400at2759"/>
<name>A0A836KRG0_9TRYP</name>
<dbReference type="Gene3D" id="3.40.390.10">
    <property type="entry name" value="Collagenase (Catalytic Domain)"/>
    <property type="match status" value="1"/>
</dbReference>
<evidence type="ECO:0000256" key="9">
    <source>
        <dbReference type="RuleBase" id="RU003435"/>
    </source>
</evidence>
<dbReference type="PANTHER" id="PTHR43660">
    <property type="entry name" value="DIPEPTIDYL CARBOXYPEPTIDASE"/>
    <property type="match status" value="1"/>
</dbReference>
<reference evidence="13" key="2">
    <citation type="journal article" date="2021" name="Sci. Data">
        <title>Chromosome-scale genome sequencing, assembly and annotation of six genomes from subfamily Leishmaniinae.</title>
        <authorList>
            <person name="Almutairi H."/>
            <person name="Urbaniak M.D."/>
            <person name="Bates M.D."/>
            <person name="Jariyapan N."/>
            <person name="Kwakye-Nuako G."/>
            <person name="Thomaz Soccol V."/>
            <person name="Al-Salem W.S."/>
            <person name="Dillon R.J."/>
            <person name="Bates P.A."/>
            <person name="Gatherer D."/>
        </authorList>
    </citation>
    <scope>NUCLEOTIDE SEQUENCE [LARGE SCALE GENOMIC DNA]</scope>
</reference>
<dbReference type="FunFam" id="3.40.390.10:FF:000009">
    <property type="entry name" value="Oligopeptidase A"/>
    <property type="match status" value="1"/>
</dbReference>
<dbReference type="EC" id="3.4.24.70" evidence="8"/>
<reference evidence="11" key="3">
    <citation type="submission" date="2021-03" db="EMBL/GenBank/DDBJ databases">
        <title>Leishmania (Mundinia) martiniquensis Genome sequencing and assembly.</title>
        <authorList>
            <person name="Almutairi H."/>
            <person name="Gatherer D."/>
        </authorList>
    </citation>
    <scope>NUCLEOTIDE SEQUENCE</scope>
    <source>
        <strain evidence="11">LSCM1</strain>
    </source>
</reference>
<dbReference type="InterPro" id="IPR024077">
    <property type="entry name" value="Neurolysin/TOP_dom2"/>
</dbReference>
<evidence type="ECO:0000259" key="10">
    <source>
        <dbReference type="Pfam" id="PF01432"/>
    </source>
</evidence>
<dbReference type="InterPro" id="IPR034005">
    <property type="entry name" value="M3A_DCP"/>
</dbReference>
<dbReference type="GeneID" id="92513660"/>
<evidence type="ECO:0000256" key="8">
    <source>
        <dbReference type="ARBA" id="ARBA00026100"/>
    </source>
</evidence>
<dbReference type="GO" id="GO:0005829">
    <property type="term" value="C:cytosol"/>
    <property type="evidence" value="ECO:0007669"/>
    <property type="project" value="UniProtKB-ARBA"/>
</dbReference>
<evidence type="ECO:0000313" key="13">
    <source>
        <dbReference type="Proteomes" id="UP000673552"/>
    </source>
</evidence>
<dbReference type="RefSeq" id="XP_067177758.1">
    <property type="nucleotide sequence ID" value="XM_067321148.1"/>
</dbReference>
<dbReference type="PANTHER" id="PTHR43660:SF1">
    <property type="entry name" value="DIPEPTIDYL CARBOXYPEPTIDASE"/>
    <property type="match status" value="1"/>
</dbReference>
<keyword evidence="4 9" id="KW-0378">Hydrolase</keyword>
<feature type="domain" description="Peptidase M3A/M3B catalytic" evidence="10">
    <location>
        <begin position="227"/>
        <end position="673"/>
    </location>
</feature>
<evidence type="ECO:0000256" key="6">
    <source>
        <dbReference type="ARBA" id="ARBA00023049"/>
    </source>
</evidence>
<comment type="similarity">
    <text evidence="1 9">Belongs to the peptidase M3 family.</text>
</comment>
<comment type="cofactor">
    <cofactor evidence="9">
        <name>Zn(2+)</name>
        <dbReference type="ChEBI" id="CHEBI:29105"/>
    </cofactor>
    <text evidence="9">Binds 1 zinc ion.</text>
</comment>
<dbReference type="EMBL" id="JAFEUZ010000002">
    <property type="protein sequence ID" value="KAG5487975.1"/>
    <property type="molecule type" value="Genomic_DNA"/>
</dbReference>
<protein>
    <recommendedName>
        <fullName evidence="8">oligopeptidase A</fullName>
        <ecNumber evidence="8">3.4.24.70</ecNumber>
    </recommendedName>
</protein>
<dbReference type="GO" id="GO:0046872">
    <property type="term" value="F:metal ion binding"/>
    <property type="evidence" value="ECO:0007669"/>
    <property type="project" value="UniProtKB-UniRule"/>
</dbReference>
<dbReference type="Pfam" id="PF01432">
    <property type="entry name" value="Peptidase_M3"/>
    <property type="match status" value="1"/>
</dbReference>
<proteinExistence type="inferred from homology"/>
<evidence type="ECO:0000256" key="4">
    <source>
        <dbReference type="ARBA" id="ARBA00022801"/>
    </source>
</evidence>
<dbReference type="EMBL" id="JAFEUZ010000027">
    <property type="protein sequence ID" value="KAG5475493.1"/>
    <property type="molecule type" value="Genomic_DNA"/>
</dbReference>
<keyword evidence="13" id="KW-1185">Reference proteome</keyword>
<evidence type="ECO:0000256" key="5">
    <source>
        <dbReference type="ARBA" id="ARBA00022833"/>
    </source>
</evidence>
<dbReference type="Proteomes" id="UP000673552">
    <property type="component" value="Unassembled WGS sequence"/>
</dbReference>
<evidence type="ECO:0000313" key="12">
    <source>
        <dbReference type="EMBL" id="KAG5487975.1"/>
    </source>
</evidence>
<dbReference type="InterPro" id="IPR001567">
    <property type="entry name" value="Pept_M3A_M3B_dom"/>
</dbReference>
<comment type="catalytic activity">
    <reaction evidence="7">
        <text>Hydrolysis of oligopeptides, with broad specificity. Gly or Ala commonly occur as P1 or P1' residues, but more distant residues are also important, as is shown by the fact that Z-Gly-Pro-Gly-|-Gly-Pro-Ala is cleaved, but not Z-(Gly)(5).</text>
        <dbReference type="EC" id="3.4.24.70"/>
    </reaction>
</comment>